<evidence type="ECO:0000256" key="2">
    <source>
        <dbReference type="ARBA" id="ARBA00005375"/>
    </source>
</evidence>
<proteinExistence type="inferred from homology"/>
<keyword evidence="9" id="KW-1185">Reference proteome</keyword>
<dbReference type="PANTHER" id="PTHR11567">
    <property type="entry name" value="ACID PHOSPHATASE-RELATED"/>
    <property type="match status" value="1"/>
</dbReference>
<dbReference type="GO" id="GO:0003993">
    <property type="term" value="F:acid phosphatase activity"/>
    <property type="evidence" value="ECO:0007669"/>
    <property type="project" value="UniProtKB-EC"/>
</dbReference>
<evidence type="ECO:0000256" key="3">
    <source>
        <dbReference type="ARBA" id="ARBA00012646"/>
    </source>
</evidence>
<dbReference type="PANTHER" id="PTHR11567:SF211">
    <property type="entry name" value="PROSTATIC ACID PHOSPHATASE"/>
    <property type="match status" value="1"/>
</dbReference>
<dbReference type="InterPro" id="IPR050645">
    <property type="entry name" value="Histidine_acid_phosphatase"/>
</dbReference>
<dbReference type="InterPro" id="IPR000560">
    <property type="entry name" value="His_Pase_clade-2"/>
</dbReference>
<feature type="chain" id="PRO_5028932794" description="acid phosphatase" evidence="8">
    <location>
        <begin position="19"/>
        <end position="448"/>
    </location>
</feature>
<evidence type="ECO:0000256" key="4">
    <source>
        <dbReference type="ARBA" id="ARBA00022729"/>
    </source>
</evidence>
<dbReference type="PROSITE" id="PS00616">
    <property type="entry name" value="HIS_ACID_PHOSPHAT_1"/>
    <property type="match status" value="1"/>
</dbReference>
<dbReference type="Pfam" id="PF00328">
    <property type="entry name" value="His_Phos_2"/>
    <property type="match status" value="1"/>
</dbReference>
<evidence type="ECO:0000256" key="1">
    <source>
        <dbReference type="ARBA" id="ARBA00000032"/>
    </source>
</evidence>
<dbReference type="Proteomes" id="UP000492821">
    <property type="component" value="Unassembled WGS sequence"/>
</dbReference>
<reference evidence="10" key="2">
    <citation type="submission" date="2020-10" db="UniProtKB">
        <authorList>
            <consortium name="WormBaseParasite"/>
        </authorList>
    </citation>
    <scope>IDENTIFICATION</scope>
</reference>
<dbReference type="EC" id="3.1.3.2" evidence="3"/>
<accession>A0A7E4V8L6</accession>
<evidence type="ECO:0000313" key="10">
    <source>
        <dbReference type="WBParaSite" id="Pan_g17823.t1"/>
    </source>
</evidence>
<evidence type="ECO:0000256" key="5">
    <source>
        <dbReference type="ARBA" id="ARBA00022801"/>
    </source>
</evidence>
<keyword evidence="4 8" id="KW-0732">Signal</keyword>
<evidence type="ECO:0000313" key="9">
    <source>
        <dbReference type="Proteomes" id="UP000492821"/>
    </source>
</evidence>
<sequence>MKTHLLLLVTALFASALAADTVFDTPSDELIFVQAIWRHGDRSPTETFPNDTYQEKDWPQGWGQLSALGMQQHVDLGQNLRKRYVDTLKFLSGEYKNHEVYVRSTDVNRTLISAMSNLIGMYPDGDQDQVPHIPEWPRNAAGKFWVPIAIHTIDDNVDYTLNPDRTCPYYDQLWSEIEKSDEYLALQKSESDFFAYLTKNTGTTVTPSNLWIIADALFIEQTNNLTLPDWATAVTGNGTYYDKITQINDLVDKWNNGLGLNKVNGIDMAIEVPKVRGGTLLWSIIGHLQQKWACYSNSKTADCGFFNRLKYYIYSAHDTTVASLFSALGFSRTNYNEDGYPHYSSCVTVELWKSSSTGKNYVKFLYWPLVNDKYHTDIEDVTGSISGGPITDIDSLVKRSQDYKPAPTAAEVCNPNQKKGGNAASTLTPFSTAIGFVISFFILRNERA</sequence>
<dbReference type="SUPFAM" id="SSF53254">
    <property type="entry name" value="Phosphoglycerate mutase-like"/>
    <property type="match status" value="1"/>
</dbReference>
<keyword evidence="5" id="KW-0378">Hydrolase</keyword>
<keyword evidence="7" id="KW-0325">Glycoprotein</keyword>
<dbReference type="InterPro" id="IPR029033">
    <property type="entry name" value="His_PPase_superfam"/>
</dbReference>
<keyword evidence="6" id="KW-1015">Disulfide bond</keyword>
<comment type="catalytic activity">
    <reaction evidence="1">
        <text>a phosphate monoester + H2O = an alcohol + phosphate</text>
        <dbReference type="Rhea" id="RHEA:15017"/>
        <dbReference type="ChEBI" id="CHEBI:15377"/>
        <dbReference type="ChEBI" id="CHEBI:30879"/>
        <dbReference type="ChEBI" id="CHEBI:43474"/>
        <dbReference type="ChEBI" id="CHEBI:67140"/>
        <dbReference type="EC" id="3.1.3.2"/>
    </reaction>
</comment>
<evidence type="ECO:0000256" key="6">
    <source>
        <dbReference type="ARBA" id="ARBA00023157"/>
    </source>
</evidence>
<reference evidence="9" key="1">
    <citation type="journal article" date="2013" name="Genetics">
        <title>The draft genome and transcriptome of Panagrellus redivivus are shaped by the harsh demands of a free-living lifestyle.</title>
        <authorList>
            <person name="Srinivasan J."/>
            <person name="Dillman A.R."/>
            <person name="Macchietto M.G."/>
            <person name="Heikkinen L."/>
            <person name="Lakso M."/>
            <person name="Fracchia K.M."/>
            <person name="Antoshechkin I."/>
            <person name="Mortazavi A."/>
            <person name="Wong G."/>
            <person name="Sternberg P.W."/>
        </authorList>
    </citation>
    <scope>NUCLEOTIDE SEQUENCE [LARGE SCALE GENOMIC DNA]</scope>
    <source>
        <strain evidence="9">MT8872</strain>
    </source>
</reference>
<protein>
    <recommendedName>
        <fullName evidence="3">acid phosphatase</fullName>
        <ecNumber evidence="3">3.1.3.2</ecNumber>
    </recommendedName>
</protein>
<organism evidence="9 10">
    <name type="scientific">Panagrellus redivivus</name>
    <name type="common">Microworm</name>
    <dbReference type="NCBI Taxonomy" id="6233"/>
    <lineage>
        <taxon>Eukaryota</taxon>
        <taxon>Metazoa</taxon>
        <taxon>Ecdysozoa</taxon>
        <taxon>Nematoda</taxon>
        <taxon>Chromadorea</taxon>
        <taxon>Rhabditida</taxon>
        <taxon>Tylenchina</taxon>
        <taxon>Panagrolaimomorpha</taxon>
        <taxon>Panagrolaimoidea</taxon>
        <taxon>Panagrolaimidae</taxon>
        <taxon>Panagrellus</taxon>
    </lineage>
</organism>
<name>A0A7E4V8L6_PANRE</name>
<dbReference type="InterPro" id="IPR033379">
    <property type="entry name" value="Acid_Pase_AS"/>
</dbReference>
<feature type="signal peptide" evidence="8">
    <location>
        <begin position="1"/>
        <end position="18"/>
    </location>
</feature>
<comment type="similarity">
    <text evidence="2">Belongs to the histidine acid phosphatase family.</text>
</comment>
<dbReference type="WBParaSite" id="Pan_g17823.t1">
    <property type="protein sequence ID" value="Pan_g17823.t1"/>
    <property type="gene ID" value="Pan_g17823"/>
</dbReference>
<dbReference type="CDD" id="cd07061">
    <property type="entry name" value="HP_HAP_like"/>
    <property type="match status" value="1"/>
</dbReference>
<dbReference type="Gene3D" id="3.40.50.1240">
    <property type="entry name" value="Phosphoglycerate mutase-like"/>
    <property type="match status" value="1"/>
</dbReference>
<evidence type="ECO:0000256" key="7">
    <source>
        <dbReference type="ARBA" id="ARBA00023180"/>
    </source>
</evidence>
<evidence type="ECO:0000256" key="8">
    <source>
        <dbReference type="SAM" id="SignalP"/>
    </source>
</evidence>
<dbReference type="AlphaFoldDB" id="A0A7E4V8L6"/>